<dbReference type="PANTHER" id="PTHR11125">
    <property type="entry name" value="SUPPRESSOR OF TY 5"/>
    <property type="match status" value="1"/>
</dbReference>
<dbReference type="AlphaFoldDB" id="A0AAD5VGG9"/>
<feature type="region of interest" description="Disordered" evidence="1">
    <location>
        <begin position="763"/>
        <end position="785"/>
    </location>
</feature>
<feature type="compositionally biased region" description="Acidic residues" evidence="1">
    <location>
        <begin position="241"/>
        <end position="270"/>
    </location>
</feature>
<reference evidence="3" key="1">
    <citation type="submission" date="2022-07" db="EMBL/GenBank/DDBJ databases">
        <title>Genome Sequence of Leucocoprinus birnbaumii.</title>
        <authorList>
            <person name="Buettner E."/>
        </authorList>
    </citation>
    <scope>NUCLEOTIDE SEQUENCE</scope>
    <source>
        <strain evidence="3">VT141</strain>
    </source>
</reference>
<sequence>MPRAKASPGSKPKSKTALRSEIEAKIRAMLEKAAGKRPCFLLCSRHKVKAKHMITGTKAMVNAGRWGAYCVLCQHYYMTKPAVNVDELLANNREFRTLTETREALRLNKSGSSHTTDSTSSVMLPSLKTLIVWFENGKRPTCVSTECPVGLGLRLSDLKLKLGQYGIEYNTNLERFDRLGGNWVPLRWVYGKEKANKPSPGQNRPKNISERDNRHSEEGTLDPPARKCTRLHRNPFVDLEAGVESDDDDDEGEDADEDAGGEIPEEDETDMVGHMSLLSRLHLEEQMNSENSTISDVSLSGGVHRRSTPPRSVYTSPGIHDRIFVEAHTKLDVINLCKPLRGIRWWETRIVTREDAMKYLNRHPPPFTPQPNMWICLACRPFQNDLAFVKDILNHRMLRVVVLPRMHYHKSEDLAVSPKRPKAAPFKPQKALAISGSSSLLTEGSGLTARHFYFDNHRAFICPHDSYSIYDASGFLDLVVDASEYIHTDVHPGLSELGPFMDCASIPCSLKLLTLRVAENRKLSTGDQVLITPTSLNTEFNGHAGRVGVIDGISSAVAYVCFPVNSLDTPETVQIPLSSIRRHFEIGDYVRVKAGSLQGQVGWVIDIKDAEEQITICDPDDPTNQFDVFMSLTEFTDVEFQLGCNRGRTVTYIKLFELSIYENLPVVVIEGPFKGRSGVVRTISLCQTAAVELRGSHTLRNKLEDLKISDLAFELDLRSWYRLEVKQNEISKDRLVVHAEAVSGIPASCSMLDTISEPRKCTPEPDVPMDVIDEPGSSTSPGSLEDSIPKSCWLMKLPHRDTFKTLKILIQSYGTYDNGKWDGNVGFYKGSAGNRVKFFA</sequence>
<evidence type="ECO:0000313" key="4">
    <source>
        <dbReference type="Proteomes" id="UP001213000"/>
    </source>
</evidence>
<dbReference type="InterPro" id="IPR005824">
    <property type="entry name" value="KOW"/>
</dbReference>
<dbReference type="InterPro" id="IPR036735">
    <property type="entry name" value="NGN_dom_sf"/>
</dbReference>
<dbReference type="InterPro" id="IPR008991">
    <property type="entry name" value="Translation_prot_SH3-like_sf"/>
</dbReference>
<dbReference type="PANTHER" id="PTHR11125:SF7">
    <property type="entry name" value="TRANSCRIPTION ELONGATION FACTOR SPT5"/>
    <property type="match status" value="1"/>
</dbReference>
<evidence type="ECO:0000313" key="3">
    <source>
        <dbReference type="EMBL" id="KAJ3558489.1"/>
    </source>
</evidence>
<dbReference type="GO" id="GO:0006357">
    <property type="term" value="P:regulation of transcription by RNA polymerase II"/>
    <property type="evidence" value="ECO:0007669"/>
    <property type="project" value="InterPro"/>
</dbReference>
<dbReference type="InterPro" id="IPR039659">
    <property type="entry name" value="SPT5"/>
</dbReference>
<evidence type="ECO:0000259" key="2">
    <source>
        <dbReference type="SMART" id="SM00739"/>
    </source>
</evidence>
<dbReference type="Gene3D" id="3.30.70.940">
    <property type="entry name" value="NusG, N-terminal domain"/>
    <property type="match status" value="1"/>
</dbReference>
<evidence type="ECO:0000256" key="1">
    <source>
        <dbReference type="SAM" id="MobiDB-lite"/>
    </source>
</evidence>
<proteinExistence type="predicted"/>
<dbReference type="GO" id="GO:0032044">
    <property type="term" value="C:DSIF complex"/>
    <property type="evidence" value="ECO:0007669"/>
    <property type="project" value="TreeGrafter"/>
</dbReference>
<accession>A0AAD5VGG9</accession>
<feature type="compositionally biased region" description="Basic and acidic residues" evidence="1">
    <location>
        <begin position="207"/>
        <end position="218"/>
    </location>
</feature>
<organism evidence="3 4">
    <name type="scientific">Leucocoprinus birnbaumii</name>
    <dbReference type="NCBI Taxonomy" id="56174"/>
    <lineage>
        <taxon>Eukaryota</taxon>
        <taxon>Fungi</taxon>
        <taxon>Dikarya</taxon>
        <taxon>Basidiomycota</taxon>
        <taxon>Agaricomycotina</taxon>
        <taxon>Agaricomycetes</taxon>
        <taxon>Agaricomycetidae</taxon>
        <taxon>Agaricales</taxon>
        <taxon>Agaricineae</taxon>
        <taxon>Agaricaceae</taxon>
        <taxon>Leucocoprinus</taxon>
    </lineage>
</organism>
<dbReference type="SUPFAM" id="SSF50104">
    <property type="entry name" value="Translation proteins SH3-like domain"/>
    <property type="match status" value="1"/>
</dbReference>
<feature type="domain" description="KOW" evidence="2">
    <location>
        <begin position="583"/>
        <end position="610"/>
    </location>
</feature>
<keyword evidence="4" id="KW-1185">Reference proteome</keyword>
<name>A0AAD5VGG9_9AGAR</name>
<gene>
    <name evidence="3" type="ORF">NP233_g11499</name>
</gene>
<feature type="region of interest" description="Disordered" evidence="1">
    <location>
        <begin position="193"/>
        <end position="271"/>
    </location>
</feature>
<feature type="region of interest" description="Disordered" evidence="1">
    <location>
        <begin position="290"/>
        <end position="313"/>
    </location>
</feature>
<protein>
    <recommendedName>
        <fullName evidence="2">KOW domain-containing protein</fullName>
    </recommendedName>
</protein>
<comment type="caution">
    <text evidence="3">The sequence shown here is derived from an EMBL/GenBank/DDBJ whole genome shotgun (WGS) entry which is preliminary data.</text>
</comment>
<dbReference type="GO" id="GO:0006368">
    <property type="term" value="P:transcription elongation by RNA polymerase II"/>
    <property type="evidence" value="ECO:0007669"/>
    <property type="project" value="TreeGrafter"/>
</dbReference>
<dbReference type="GO" id="GO:0003729">
    <property type="term" value="F:mRNA binding"/>
    <property type="evidence" value="ECO:0007669"/>
    <property type="project" value="TreeGrafter"/>
</dbReference>
<dbReference type="EMBL" id="JANIEX010001394">
    <property type="protein sequence ID" value="KAJ3558489.1"/>
    <property type="molecule type" value="Genomic_DNA"/>
</dbReference>
<dbReference type="SMART" id="SM00739">
    <property type="entry name" value="KOW"/>
    <property type="match status" value="2"/>
</dbReference>
<dbReference type="Proteomes" id="UP001213000">
    <property type="component" value="Unassembled WGS sequence"/>
</dbReference>
<dbReference type="GO" id="GO:0032784">
    <property type="term" value="P:regulation of DNA-templated transcription elongation"/>
    <property type="evidence" value="ECO:0007669"/>
    <property type="project" value="InterPro"/>
</dbReference>
<feature type="domain" description="KOW" evidence="2">
    <location>
        <begin position="659"/>
        <end position="686"/>
    </location>
</feature>